<dbReference type="RefSeq" id="WP_036944296.1">
    <property type="nucleotide sequence ID" value="NZ_JQKC01000027.1"/>
</dbReference>
<dbReference type="EMBL" id="LGTC01000001">
    <property type="protein sequence ID" value="KNY26079.1"/>
    <property type="molecule type" value="Genomic_DNA"/>
</dbReference>
<sequence>MELMPVKKYQKPKYPEKYIILENPELLKNIPNRWKKNAYVCIAASTLLAISFSGCEKMQNDNDKTSSIVDSIYSEAPLNIKLDKEDGLIPPVFKHGDGMGSFGCSSVVPPVFLSEEEAFKVVSDEADKYGIKFTKNDLVIKDMEVPSTFCYLDFNGENKKKVNSVNGDMTFDGYDKGKKIGFEFISKEDYVGWKVEQGYRSSVEEYLAYEAAEVLREGLVKKKADAAIGVFYDPMEPSPEKFKDNKIYDFTEEELRKEATDKLRGQVRDFLSWLKAQGII</sequence>
<dbReference type="AlphaFoldDB" id="A0A0L6JJY5"/>
<organism evidence="1 2">
    <name type="scientific">Pseudobacteroides cellulosolvens ATCC 35603 = DSM 2933</name>
    <dbReference type="NCBI Taxonomy" id="398512"/>
    <lineage>
        <taxon>Bacteria</taxon>
        <taxon>Bacillati</taxon>
        <taxon>Bacillota</taxon>
        <taxon>Clostridia</taxon>
        <taxon>Eubacteriales</taxon>
        <taxon>Oscillospiraceae</taxon>
        <taxon>Pseudobacteroides</taxon>
    </lineage>
</organism>
<dbReference type="STRING" id="398512.Bccel_1341"/>
<comment type="caution">
    <text evidence="1">The sequence shown here is derived from an EMBL/GenBank/DDBJ whole genome shotgun (WGS) entry which is preliminary data.</text>
</comment>
<dbReference type="Proteomes" id="UP000036923">
    <property type="component" value="Unassembled WGS sequence"/>
</dbReference>
<dbReference type="eggNOG" id="ENOG5033YYQ">
    <property type="taxonomic scope" value="Bacteria"/>
</dbReference>
<gene>
    <name evidence="1" type="ORF">Bccel_1341</name>
</gene>
<reference evidence="2" key="1">
    <citation type="submission" date="2015-07" db="EMBL/GenBank/DDBJ databases">
        <title>Near-Complete Genome Sequence of the Cellulolytic Bacterium Bacteroides (Pseudobacteroides) cellulosolvens ATCC 35603.</title>
        <authorList>
            <person name="Dassa B."/>
            <person name="Utturkar S.M."/>
            <person name="Klingeman D.M."/>
            <person name="Hurt R.A."/>
            <person name="Keller M."/>
            <person name="Xu J."/>
            <person name="Reddy Y.H.K."/>
            <person name="Borovok I."/>
            <person name="Grinberg I.R."/>
            <person name="Lamed R."/>
            <person name="Zhivin O."/>
            <person name="Bayer E.A."/>
            <person name="Brown S.D."/>
        </authorList>
    </citation>
    <scope>NUCLEOTIDE SEQUENCE [LARGE SCALE GENOMIC DNA]</scope>
    <source>
        <strain evidence="2">DSM 2933</strain>
    </source>
</reference>
<name>A0A0L6JJY5_9FIRM</name>
<evidence type="ECO:0000313" key="1">
    <source>
        <dbReference type="EMBL" id="KNY26079.1"/>
    </source>
</evidence>
<proteinExistence type="predicted"/>
<dbReference type="OrthoDB" id="2083040at2"/>
<protein>
    <submittedName>
        <fullName evidence="1">Uncharacterized protein</fullName>
    </submittedName>
</protein>
<keyword evidence="2" id="KW-1185">Reference proteome</keyword>
<evidence type="ECO:0000313" key="2">
    <source>
        <dbReference type="Proteomes" id="UP000036923"/>
    </source>
</evidence>
<accession>A0A0L6JJY5</accession>